<comment type="caution">
    <text evidence="3">The sequence shown here is derived from an EMBL/GenBank/DDBJ whole genome shotgun (WGS) entry which is preliminary data.</text>
</comment>
<reference evidence="3 4" key="1">
    <citation type="submission" date="2020-07" db="EMBL/GenBank/DDBJ databases">
        <title>Genomic Encyclopedia of Type Strains, Phase IV (KMG-V): Genome sequencing to study the core and pangenomes of soil and plant-associated prokaryotes.</title>
        <authorList>
            <person name="Whitman W."/>
        </authorList>
    </citation>
    <scope>NUCLEOTIDE SEQUENCE [LARGE SCALE GENOMIC DNA]</scope>
    <source>
        <strain evidence="3 4">AN3</strain>
    </source>
</reference>
<proteinExistence type="predicted"/>
<feature type="domain" description="Thiol:disulfide interchange protein DsbD N-terminal" evidence="2">
    <location>
        <begin position="46"/>
        <end position="147"/>
    </location>
</feature>
<dbReference type="AlphaFoldDB" id="A0A839EDR9"/>
<dbReference type="InterPro" id="IPR028250">
    <property type="entry name" value="DsbDN"/>
</dbReference>
<feature type="chain" id="PRO_5032327174" evidence="1">
    <location>
        <begin position="21"/>
        <end position="265"/>
    </location>
</feature>
<evidence type="ECO:0000259" key="2">
    <source>
        <dbReference type="Pfam" id="PF11412"/>
    </source>
</evidence>
<accession>A0A839EDR9</accession>
<feature type="signal peptide" evidence="1">
    <location>
        <begin position="1"/>
        <end position="20"/>
    </location>
</feature>
<sequence length="265" mass="27770">MPMLLASTFTVLIFASPSQAGNSDWTKTPGGSVRLIIDNPEKGASEVRGAVQINLDPGWKTYWREPGDAGVPPELALTQDGNIKSSSLGFPAPHRFEDGGSKWAGYKKSVALPVVLTLTDPSKPAHLKGHAFLGICEAICIPVTAEFDIPIDNSPTDALTKTLVSDAFAALPGKASTSFGVKSAVRKDDHVKVTVQVPADQPQTDLFVAGEGGVTFGMAKLKSHEATSAVFSVPVLSGKDKKAVALNYTLVQGENAVSGKVEASE</sequence>
<name>A0A839EDR9_9HYPH</name>
<dbReference type="Pfam" id="PF11412">
    <property type="entry name" value="DsbD_N"/>
    <property type="match status" value="1"/>
</dbReference>
<organism evidence="3 4">
    <name type="scientific">Phyllobacterium myrsinacearum</name>
    <dbReference type="NCBI Taxonomy" id="28101"/>
    <lineage>
        <taxon>Bacteria</taxon>
        <taxon>Pseudomonadati</taxon>
        <taxon>Pseudomonadota</taxon>
        <taxon>Alphaproteobacteria</taxon>
        <taxon>Hyphomicrobiales</taxon>
        <taxon>Phyllobacteriaceae</taxon>
        <taxon>Phyllobacterium</taxon>
    </lineage>
</organism>
<keyword evidence="4" id="KW-1185">Reference proteome</keyword>
<protein>
    <submittedName>
        <fullName evidence="3">DsbC/DsbD-like thiol-disulfide interchange protein</fullName>
    </submittedName>
</protein>
<evidence type="ECO:0000313" key="4">
    <source>
        <dbReference type="Proteomes" id="UP000549052"/>
    </source>
</evidence>
<evidence type="ECO:0000313" key="3">
    <source>
        <dbReference type="EMBL" id="MBA8876879.1"/>
    </source>
</evidence>
<evidence type="ECO:0000256" key="1">
    <source>
        <dbReference type="SAM" id="SignalP"/>
    </source>
</evidence>
<dbReference type="Proteomes" id="UP000549052">
    <property type="component" value="Unassembled WGS sequence"/>
</dbReference>
<gene>
    <name evidence="3" type="ORF">FHW16_000561</name>
</gene>
<dbReference type="EMBL" id="JACGXN010000001">
    <property type="protein sequence ID" value="MBA8876879.1"/>
    <property type="molecule type" value="Genomic_DNA"/>
</dbReference>
<keyword evidence="1" id="KW-0732">Signal</keyword>
<dbReference type="RefSeq" id="WP_182547621.1">
    <property type="nucleotide sequence ID" value="NZ_JACGXN010000001.1"/>
</dbReference>